<dbReference type="AlphaFoldDB" id="A0A834WAZ5"/>
<protein>
    <submittedName>
        <fullName evidence="1">Uncharacterized protein</fullName>
    </submittedName>
</protein>
<gene>
    <name evidence="1" type="ORF">G2W53_028667</name>
</gene>
<dbReference type="EMBL" id="JAAIUW010000009">
    <property type="protein sequence ID" value="KAF7814698.1"/>
    <property type="molecule type" value="Genomic_DNA"/>
</dbReference>
<sequence>MDCDWYNIKVHSEMLEDSASQTLRGVMFKEASPRRAPLIPLLSKRQAP</sequence>
<name>A0A834WAZ5_9FABA</name>
<keyword evidence="2" id="KW-1185">Reference proteome</keyword>
<dbReference type="Proteomes" id="UP000634136">
    <property type="component" value="Unassembled WGS sequence"/>
</dbReference>
<accession>A0A834WAZ5</accession>
<evidence type="ECO:0000313" key="1">
    <source>
        <dbReference type="EMBL" id="KAF7814698.1"/>
    </source>
</evidence>
<proteinExistence type="predicted"/>
<reference evidence="1" key="1">
    <citation type="submission" date="2020-09" db="EMBL/GenBank/DDBJ databases">
        <title>Genome-Enabled Discovery of Anthraquinone Biosynthesis in Senna tora.</title>
        <authorList>
            <person name="Kang S.-H."/>
            <person name="Pandey R.P."/>
            <person name="Lee C.-M."/>
            <person name="Sim J.-S."/>
            <person name="Jeong J.-T."/>
            <person name="Choi B.-S."/>
            <person name="Jung M."/>
            <person name="Ginzburg D."/>
            <person name="Zhao K."/>
            <person name="Won S.Y."/>
            <person name="Oh T.-J."/>
            <person name="Yu Y."/>
            <person name="Kim N.-H."/>
            <person name="Lee O.R."/>
            <person name="Lee T.-H."/>
            <person name="Bashyal P."/>
            <person name="Kim T.-S."/>
            <person name="Lee W.-H."/>
            <person name="Kawkins C."/>
            <person name="Kim C.-K."/>
            <person name="Kim J.S."/>
            <person name="Ahn B.O."/>
            <person name="Rhee S.Y."/>
            <person name="Sohng J.K."/>
        </authorList>
    </citation>
    <scope>NUCLEOTIDE SEQUENCE</scope>
    <source>
        <tissue evidence="1">Leaf</tissue>
    </source>
</reference>
<comment type="caution">
    <text evidence="1">The sequence shown here is derived from an EMBL/GenBank/DDBJ whole genome shotgun (WGS) entry which is preliminary data.</text>
</comment>
<organism evidence="1 2">
    <name type="scientific">Senna tora</name>
    <dbReference type="NCBI Taxonomy" id="362788"/>
    <lineage>
        <taxon>Eukaryota</taxon>
        <taxon>Viridiplantae</taxon>
        <taxon>Streptophyta</taxon>
        <taxon>Embryophyta</taxon>
        <taxon>Tracheophyta</taxon>
        <taxon>Spermatophyta</taxon>
        <taxon>Magnoliopsida</taxon>
        <taxon>eudicotyledons</taxon>
        <taxon>Gunneridae</taxon>
        <taxon>Pentapetalae</taxon>
        <taxon>rosids</taxon>
        <taxon>fabids</taxon>
        <taxon>Fabales</taxon>
        <taxon>Fabaceae</taxon>
        <taxon>Caesalpinioideae</taxon>
        <taxon>Cassia clade</taxon>
        <taxon>Senna</taxon>
    </lineage>
</organism>
<evidence type="ECO:0000313" key="2">
    <source>
        <dbReference type="Proteomes" id="UP000634136"/>
    </source>
</evidence>